<proteinExistence type="inferred from homology"/>
<keyword evidence="5 6" id="KW-0472">Membrane</keyword>
<evidence type="ECO:0000256" key="1">
    <source>
        <dbReference type="ARBA" id="ARBA00004651"/>
    </source>
</evidence>
<dbReference type="InterPro" id="IPR052536">
    <property type="entry name" value="ABC-4_Integral_Memb_Prot"/>
</dbReference>
<keyword evidence="4 6" id="KW-1133">Transmembrane helix</keyword>
<feature type="transmembrane region" description="Helical" evidence="6">
    <location>
        <begin position="287"/>
        <end position="308"/>
    </location>
</feature>
<dbReference type="RefSeq" id="WP_343865585.1">
    <property type="nucleotide sequence ID" value="NZ_BAAACX010000027.1"/>
</dbReference>
<feature type="transmembrane region" description="Helical" evidence="6">
    <location>
        <begin position="151"/>
        <end position="174"/>
    </location>
</feature>
<sequence>MTFNNIVLNNILRDKWTYIAYFLSSVFSIFIFFSFSVSMFHPDLSIIANGSALSLAMMVGTIMVYLFSFVFISYSVMSFMRIRQKTLGLFVIMGASKRQIKKMVFRENMFIGIAAIVAALALGLVFAPLFLMVTRKAMQVEGFAMYFPIKAIILTLVMFFILFLLVSFFSPLFIRKQRIIQLLKSDKKTEAEVRFSPITLVLALIATGGTLSMMTIGRNATFVRQISGNTLGVLSLFIVFVTGLYFLYMQLSMFVLKIVQKQNRYLQKTNMLTISGMKSQLRSNVKMMYLVSLLLMGTFFSIVGLYSANVNVEQKTKANYPFDYMYVSHADNPHESEHVEMLQQSLKDQPGYTSYKYDVLYNEERGRQAIISLSNYNAAIQGLGGEPISLDKDEVYMISGLSKEKADLRVPDHIQKILQQVNMTPQVVGGSSRIIMPTGYFNHFMVVSNQDYIVIERIQGLKLIHVFAYNVDNWKEDVATTQALMDSIGLSDHGEFGFFSAGDLFAMEKTSKNLMFYVGFMLSLIFMIAALSMIYFRLITDLDKEREKYKGIMKIGLSKKELTSIVSRQLAVLMFVPFVVASLFFFTGVLFLREVIGGSLGTVTTSCFVIFMTIQCLGYFVINAKYRKALVKDLVQ</sequence>
<evidence type="ECO:0000256" key="3">
    <source>
        <dbReference type="ARBA" id="ARBA00022692"/>
    </source>
</evidence>
<feature type="transmembrane region" description="Helical" evidence="6">
    <location>
        <begin position="195"/>
        <end position="216"/>
    </location>
</feature>
<evidence type="ECO:0000313" key="9">
    <source>
        <dbReference type="Proteomes" id="UP001500340"/>
    </source>
</evidence>
<dbReference type="InterPro" id="IPR003838">
    <property type="entry name" value="ABC3_permease_C"/>
</dbReference>
<comment type="subcellular location">
    <subcellularLocation>
        <location evidence="1 6">Cell membrane</location>
        <topology evidence="1 6">Multi-pass membrane protein</topology>
    </subcellularLocation>
</comment>
<evidence type="ECO:0000313" key="8">
    <source>
        <dbReference type="EMBL" id="GAA0411621.1"/>
    </source>
</evidence>
<evidence type="ECO:0000256" key="2">
    <source>
        <dbReference type="ARBA" id="ARBA00022475"/>
    </source>
</evidence>
<dbReference type="Proteomes" id="UP001500340">
    <property type="component" value="Unassembled WGS sequence"/>
</dbReference>
<comment type="caution">
    <text evidence="8">The sequence shown here is derived from an EMBL/GenBank/DDBJ whole genome shotgun (WGS) entry which is preliminary data.</text>
</comment>
<feature type="transmembrane region" description="Helical" evidence="6">
    <location>
        <begin position="109"/>
        <end position="131"/>
    </location>
</feature>
<dbReference type="PIRSF" id="PIRSF018968">
    <property type="entry name" value="ABC_permease_BceB"/>
    <property type="match status" value="1"/>
</dbReference>
<organism evidence="8 9">
    <name type="scientific">Paenibacillus motobuensis</name>
    <dbReference type="NCBI Taxonomy" id="295324"/>
    <lineage>
        <taxon>Bacteria</taxon>
        <taxon>Bacillati</taxon>
        <taxon>Bacillota</taxon>
        <taxon>Bacilli</taxon>
        <taxon>Bacillales</taxon>
        <taxon>Paenibacillaceae</taxon>
        <taxon>Paenibacillus</taxon>
    </lineage>
</organism>
<evidence type="ECO:0000259" key="7">
    <source>
        <dbReference type="Pfam" id="PF02687"/>
    </source>
</evidence>
<keyword evidence="3 6" id="KW-0812">Transmembrane</keyword>
<dbReference type="EMBL" id="BAAACX010000027">
    <property type="protein sequence ID" value="GAA0411621.1"/>
    <property type="molecule type" value="Genomic_DNA"/>
</dbReference>
<name>A0ABP3IMV5_9BACL</name>
<dbReference type="Pfam" id="PF02687">
    <property type="entry name" value="FtsX"/>
    <property type="match status" value="1"/>
</dbReference>
<dbReference type="PANTHER" id="PTHR46795:SF2">
    <property type="entry name" value="ABC TRANSPORTER, PERMEASE PROTEIN"/>
    <property type="match status" value="1"/>
</dbReference>
<comment type="similarity">
    <text evidence="6">Belongs to the ABC-4 integral membrane protein family.</text>
</comment>
<evidence type="ECO:0000256" key="6">
    <source>
        <dbReference type="PIRNR" id="PIRNR018968"/>
    </source>
</evidence>
<protein>
    <submittedName>
        <fullName evidence="8">ABC transporter permease</fullName>
    </submittedName>
</protein>
<reference evidence="9" key="1">
    <citation type="journal article" date="2019" name="Int. J. Syst. Evol. Microbiol.">
        <title>The Global Catalogue of Microorganisms (GCM) 10K type strain sequencing project: providing services to taxonomists for standard genome sequencing and annotation.</title>
        <authorList>
            <consortium name="The Broad Institute Genomics Platform"/>
            <consortium name="The Broad Institute Genome Sequencing Center for Infectious Disease"/>
            <person name="Wu L."/>
            <person name="Ma J."/>
        </authorList>
    </citation>
    <scope>NUCLEOTIDE SEQUENCE [LARGE SCALE GENOMIC DNA]</scope>
    <source>
        <strain evidence="9">JCM 12774</strain>
    </source>
</reference>
<feature type="transmembrane region" description="Helical" evidence="6">
    <location>
        <begin position="570"/>
        <end position="592"/>
    </location>
</feature>
<evidence type="ECO:0000256" key="5">
    <source>
        <dbReference type="ARBA" id="ARBA00023136"/>
    </source>
</evidence>
<keyword evidence="9" id="KW-1185">Reference proteome</keyword>
<feature type="transmembrane region" description="Helical" evidence="6">
    <location>
        <begin position="514"/>
        <end position="536"/>
    </location>
</feature>
<feature type="domain" description="ABC3 transporter permease C-terminal" evidence="7">
    <location>
        <begin position="61"/>
        <end position="177"/>
    </location>
</feature>
<feature type="transmembrane region" description="Helical" evidence="6">
    <location>
        <begin position="236"/>
        <end position="259"/>
    </location>
</feature>
<dbReference type="PANTHER" id="PTHR46795">
    <property type="entry name" value="ABC TRANSPORTER PERMEASE-RELATED-RELATED"/>
    <property type="match status" value="1"/>
</dbReference>
<evidence type="ECO:0000256" key="4">
    <source>
        <dbReference type="ARBA" id="ARBA00022989"/>
    </source>
</evidence>
<keyword evidence="2 6" id="KW-1003">Cell membrane</keyword>
<dbReference type="InterPro" id="IPR027022">
    <property type="entry name" value="ABC_permease_BceB-typ"/>
</dbReference>
<feature type="transmembrane region" description="Helical" evidence="6">
    <location>
        <begin position="52"/>
        <end position="76"/>
    </location>
</feature>
<feature type="transmembrane region" description="Helical" evidence="6">
    <location>
        <begin position="18"/>
        <end position="40"/>
    </location>
</feature>
<gene>
    <name evidence="8" type="ORF">GCM10008933_47300</name>
</gene>
<feature type="transmembrane region" description="Helical" evidence="6">
    <location>
        <begin position="598"/>
        <end position="622"/>
    </location>
</feature>
<keyword evidence="6" id="KW-0813">Transport</keyword>
<accession>A0ABP3IMV5</accession>